<feature type="compositionally biased region" description="Polar residues" evidence="15">
    <location>
        <begin position="1352"/>
        <end position="1374"/>
    </location>
</feature>
<keyword evidence="6" id="KW-0963">Cytoplasm</keyword>
<dbReference type="InterPro" id="IPR036420">
    <property type="entry name" value="BRCT_dom_sf"/>
</dbReference>
<keyword evidence="12" id="KW-0206">Cytoskeleton</keyword>
<dbReference type="SMART" id="SM00292">
    <property type="entry name" value="BRCT"/>
    <property type="match status" value="7"/>
</dbReference>
<feature type="domain" description="BRCT" evidence="16">
    <location>
        <begin position="396"/>
        <end position="483"/>
    </location>
</feature>
<dbReference type="PANTHER" id="PTHR13561">
    <property type="entry name" value="DNA REPLICATION REGULATOR DPB11-RELATED"/>
    <property type="match status" value="1"/>
</dbReference>
<dbReference type="InterPro" id="IPR001357">
    <property type="entry name" value="BRCT_dom"/>
</dbReference>
<dbReference type="GO" id="GO:0007095">
    <property type="term" value="P:mitotic G2 DNA damage checkpoint signaling"/>
    <property type="evidence" value="ECO:0007669"/>
    <property type="project" value="TreeGrafter"/>
</dbReference>
<feature type="compositionally biased region" description="Basic and acidic residues" evidence="15">
    <location>
        <begin position="1330"/>
        <end position="1349"/>
    </location>
</feature>
<protein>
    <recommendedName>
        <fullName evidence="16">BRCT domain-containing protein</fullName>
    </recommendedName>
</protein>
<evidence type="ECO:0000256" key="7">
    <source>
        <dbReference type="ARBA" id="ARBA00022553"/>
    </source>
</evidence>
<keyword evidence="7" id="KW-0597">Phosphoprotein</keyword>
<comment type="similarity">
    <text evidence="14">Belongs to the TOPBP1 family.</text>
</comment>
<feature type="compositionally biased region" description="Polar residues" evidence="15">
    <location>
        <begin position="1154"/>
        <end position="1169"/>
    </location>
</feature>
<accession>A0A7M5X8L4</accession>
<evidence type="ECO:0000256" key="10">
    <source>
        <dbReference type="ARBA" id="ARBA00023125"/>
    </source>
</evidence>
<dbReference type="CDD" id="cd17731">
    <property type="entry name" value="BRCT_TopBP1_rpt2_like"/>
    <property type="match status" value="1"/>
</dbReference>
<evidence type="ECO:0000313" key="17">
    <source>
        <dbReference type="EnsemblMetazoa" id="CLYHEMP018922.1"/>
    </source>
</evidence>
<feature type="region of interest" description="Disordered" evidence="15">
    <location>
        <begin position="840"/>
        <end position="878"/>
    </location>
</feature>
<name>A0A7M5X8L4_9CNID</name>
<evidence type="ECO:0000256" key="11">
    <source>
        <dbReference type="ARBA" id="ARBA00023204"/>
    </source>
</evidence>
<evidence type="ECO:0000256" key="3">
    <source>
        <dbReference type="ARBA" id="ARBA00004300"/>
    </source>
</evidence>
<feature type="region of interest" description="Disordered" evidence="15">
    <location>
        <begin position="798"/>
        <end position="822"/>
    </location>
</feature>
<dbReference type="GO" id="GO:0005813">
    <property type="term" value="C:centrosome"/>
    <property type="evidence" value="ECO:0007669"/>
    <property type="project" value="UniProtKB-SubCell"/>
</dbReference>
<dbReference type="Pfam" id="PF21298">
    <property type="entry name" value="TopBP1_BRCT0"/>
    <property type="match status" value="1"/>
</dbReference>
<dbReference type="FunFam" id="3.40.50.10190:FF:000010">
    <property type="entry name" value="DNA topoisomerase II binding protein 1"/>
    <property type="match status" value="1"/>
</dbReference>
<dbReference type="FunFam" id="3.40.50.10190:FF:000020">
    <property type="entry name" value="DNA topoisomerase II binding protein 1"/>
    <property type="match status" value="1"/>
</dbReference>
<dbReference type="EnsemblMetazoa" id="CLYHEMT018922.1">
    <property type="protein sequence ID" value="CLYHEMP018922.1"/>
    <property type="gene ID" value="CLYHEMG018922"/>
</dbReference>
<evidence type="ECO:0000256" key="5">
    <source>
        <dbReference type="ARBA" id="ARBA00022454"/>
    </source>
</evidence>
<dbReference type="Pfam" id="PF12738">
    <property type="entry name" value="PTCB-BRCT"/>
    <property type="match status" value="1"/>
</dbReference>
<evidence type="ECO:0000256" key="1">
    <source>
        <dbReference type="ARBA" id="ARBA00004123"/>
    </source>
</evidence>
<evidence type="ECO:0000256" key="6">
    <source>
        <dbReference type="ARBA" id="ARBA00022490"/>
    </source>
</evidence>
<dbReference type="PANTHER" id="PTHR13561:SF20">
    <property type="entry name" value="DNA TOPOISOMERASE 2-BINDING PROTEIN 1"/>
    <property type="match status" value="1"/>
</dbReference>
<feature type="domain" description="BRCT" evidence="16">
    <location>
        <begin position="198"/>
        <end position="287"/>
    </location>
</feature>
<keyword evidence="11" id="KW-0234">DNA repair</keyword>
<dbReference type="GO" id="GO:0005694">
    <property type="term" value="C:chromosome"/>
    <property type="evidence" value="ECO:0007669"/>
    <property type="project" value="UniProtKB-SubCell"/>
</dbReference>
<reference evidence="17" key="1">
    <citation type="submission" date="2021-01" db="UniProtKB">
        <authorList>
            <consortium name="EnsemblMetazoa"/>
        </authorList>
    </citation>
    <scope>IDENTIFICATION</scope>
</reference>
<feature type="domain" description="BRCT" evidence="16">
    <location>
        <begin position="685"/>
        <end position="784"/>
    </location>
</feature>
<dbReference type="Proteomes" id="UP000594262">
    <property type="component" value="Unplaced"/>
</dbReference>
<evidence type="ECO:0000256" key="12">
    <source>
        <dbReference type="ARBA" id="ARBA00023212"/>
    </source>
</evidence>
<dbReference type="RefSeq" id="XP_066935576.1">
    <property type="nucleotide sequence ID" value="XM_067079475.1"/>
</dbReference>
<keyword evidence="18" id="KW-1185">Reference proteome</keyword>
<dbReference type="CDD" id="cd17738">
    <property type="entry name" value="BRCT_TopBP1_rpt7"/>
    <property type="match status" value="1"/>
</dbReference>
<dbReference type="Gene3D" id="3.40.50.10190">
    <property type="entry name" value="BRCT domain"/>
    <property type="match status" value="9"/>
</dbReference>
<dbReference type="FunFam" id="3.40.50.10190:FF:000018">
    <property type="entry name" value="DNA topoisomerase 2-binding protein 1"/>
    <property type="match status" value="1"/>
</dbReference>
<dbReference type="InterPro" id="IPR059215">
    <property type="entry name" value="BRCT2_TopBP1-like"/>
</dbReference>
<dbReference type="GO" id="GO:0003677">
    <property type="term" value="F:DNA binding"/>
    <property type="evidence" value="ECO:0007669"/>
    <property type="project" value="UniProtKB-KW"/>
</dbReference>
<feature type="compositionally biased region" description="Basic and acidic residues" evidence="15">
    <location>
        <begin position="1631"/>
        <end position="1643"/>
    </location>
</feature>
<evidence type="ECO:0000313" key="18">
    <source>
        <dbReference type="Proteomes" id="UP000594262"/>
    </source>
</evidence>
<evidence type="ECO:0000256" key="8">
    <source>
        <dbReference type="ARBA" id="ARBA00022737"/>
    </source>
</evidence>
<feature type="domain" description="BRCT" evidence="16">
    <location>
        <begin position="1019"/>
        <end position="1110"/>
    </location>
</feature>
<dbReference type="RefSeq" id="XP_066935584.1">
    <property type="nucleotide sequence ID" value="XM_067079483.1"/>
</dbReference>
<feature type="domain" description="BRCT" evidence="16">
    <location>
        <begin position="107"/>
        <end position="178"/>
    </location>
</feature>
<dbReference type="Pfam" id="PF00533">
    <property type="entry name" value="BRCT"/>
    <property type="match status" value="5"/>
</dbReference>
<dbReference type="PROSITE" id="PS50172">
    <property type="entry name" value="BRCT"/>
    <property type="match status" value="6"/>
</dbReference>
<keyword evidence="10" id="KW-0238">DNA-binding</keyword>
<dbReference type="CDD" id="cd17727">
    <property type="entry name" value="BRCT_TopBP1_rpt6"/>
    <property type="match status" value="1"/>
</dbReference>
<feature type="compositionally biased region" description="Basic and acidic residues" evidence="15">
    <location>
        <begin position="1170"/>
        <end position="1184"/>
    </location>
</feature>
<feature type="region of interest" description="Disordered" evidence="15">
    <location>
        <begin position="1606"/>
        <end position="1643"/>
    </location>
</feature>
<feature type="region of interest" description="Disordered" evidence="15">
    <location>
        <begin position="500"/>
        <end position="519"/>
    </location>
</feature>
<dbReference type="InterPro" id="IPR049936">
    <property type="entry name" value="TopBP1_BRCT_8"/>
</dbReference>
<comment type="subcellular location">
    <subcellularLocation>
        <location evidence="2">Chromosome</location>
    </subcellularLocation>
    <subcellularLocation>
        <location evidence="3">Cytoplasm</location>
        <location evidence="3">Cytoskeleton</location>
        <location evidence="3">Microtubule organizing center</location>
        <location evidence="3">Centrosome</location>
    </subcellularLocation>
    <subcellularLocation>
        <location evidence="4">Cytoplasm</location>
        <location evidence="4">Cytoskeleton</location>
        <location evidence="4">Spindle pole</location>
    </subcellularLocation>
    <subcellularLocation>
        <location evidence="1">Nucleus</location>
    </subcellularLocation>
</comment>
<feature type="compositionally biased region" description="Polar residues" evidence="15">
    <location>
        <begin position="799"/>
        <end position="822"/>
    </location>
</feature>
<feature type="compositionally biased region" description="Low complexity" evidence="15">
    <location>
        <begin position="1245"/>
        <end position="1259"/>
    </location>
</feature>
<evidence type="ECO:0000256" key="14">
    <source>
        <dbReference type="ARBA" id="ARBA00061360"/>
    </source>
</evidence>
<evidence type="ECO:0000256" key="2">
    <source>
        <dbReference type="ARBA" id="ARBA00004286"/>
    </source>
</evidence>
<dbReference type="GeneID" id="136823292"/>
<feature type="region of interest" description="Disordered" evidence="15">
    <location>
        <begin position="1203"/>
        <end position="1264"/>
    </location>
</feature>
<dbReference type="InterPro" id="IPR049542">
    <property type="entry name" value="TopBP1-like_BRCT0"/>
</dbReference>
<feature type="region of interest" description="Disordered" evidence="15">
    <location>
        <begin position="1301"/>
        <end position="1386"/>
    </location>
</feature>
<dbReference type="CDD" id="cd17728">
    <property type="entry name" value="BRCT_TopBP1_rpt8"/>
    <property type="match status" value="1"/>
</dbReference>
<feature type="domain" description="BRCT" evidence="16">
    <location>
        <begin position="1390"/>
        <end position="1474"/>
    </location>
</feature>
<evidence type="ECO:0000256" key="13">
    <source>
        <dbReference type="ARBA" id="ARBA00023242"/>
    </source>
</evidence>
<evidence type="ECO:0000256" key="4">
    <source>
        <dbReference type="ARBA" id="ARBA00004647"/>
    </source>
</evidence>
<proteinExistence type="inferred from homology"/>
<evidence type="ECO:0000259" key="16">
    <source>
        <dbReference type="PROSITE" id="PS50172"/>
    </source>
</evidence>
<feature type="region of interest" description="Disordered" evidence="15">
    <location>
        <begin position="1130"/>
        <end position="1184"/>
    </location>
</feature>
<dbReference type="GO" id="GO:0006281">
    <property type="term" value="P:DNA repair"/>
    <property type="evidence" value="ECO:0007669"/>
    <property type="project" value="UniProtKB-KW"/>
</dbReference>
<feature type="compositionally biased region" description="Low complexity" evidence="15">
    <location>
        <begin position="503"/>
        <end position="519"/>
    </location>
</feature>
<keyword evidence="8" id="KW-0677">Repeat</keyword>
<dbReference type="GO" id="GO:0033314">
    <property type="term" value="P:mitotic DNA replication checkpoint signaling"/>
    <property type="evidence" value="ECO:0007669"/>
    <property type="project" value="TreeGrafter"/>
</dbReference>
<keyword evidence="13" id="KW-0539">Nucleus</keyword>
<dbReference type="GO" id="GO:0005634">
    <property type="term" value="C:nucleus"/>
    <property type="evidence" value="ECO:0007669"/>
    <property type="project" value="UniProtKB-SubCell"/>
</dbReference>
<evidence type="ECO:0000256" key="9">
    <source>
        <dbReference type="ARBA" id="ARBA00022763"/>
    </source>
</evidence>
<keyword evidence="9" id="KW-0227">DNA damage</keyword>
<sequence length="1643" mass="184202">MGPTLKFLRFSSGPNAERDLGIIGKAIEKSTSSEIDVEIIKDAGEIKKLLESKPLSSQAIYVCFPFEGKVFEKLKESGFRIIGPQCVVSCLMLEKAVPKLLYPVCNIAMEGVMACCSSMKKSDRKELYTLVEYMGGEVTADFTSAVTHLIANEVGSKKYIVAANQHIPIVSPSWIKHCWKISNFEHIVANSEEILKKHILPVFKGCTICVSGLDASQREVIKALSSEHGSVYSGELNMKTCTHLLVKSATGTKYTYAKQWKLHCVLPDWFFDCIKQGHWLPEEPYKVEPEPDSTMMTRSGNLTTRNEIEDTLPNRSSLTNKSTMLYASRAKGSSSSSTSVKAAEVAAKSRKMRSTKNSNEENNCENEYFKIVFKFIKTDSLNVHDLTIQDCGNYYLDGCEIFVAGEQGPVADVCRKIINNGGGMRSFELKESVTHVVVWENVSELVKKFLLDTDGSFPHVVSPTWLLDSFKSGEIMDEKGYSVMTVIEKGGDVTQGPDEVFAKPSNLPSKSSTSSISRTSISMTTNSRFEEDVTDDLKLADQYMSRNHHESTAINQPGHLANQFRLSVSNLTVTDNDQTATLIDNDRTASMEDETMTPFLRDMKFCVKYFNEEEAVNSMIEMSGGSITNSVEDCDHIIVPLVYHKKREVHPKELTICWLETCYDYEEIQNAKECFLYRPHFVPKNLTRLLEGCVVTVSQYSIMKKAHLFHFAEALGAVTQDFFVRKNSVRSGVELKASTHLILSKPEGSKYDASVKWKMPCVSKEWLVESLKAGRMLPEADFSLKECNAGANLSRIENLPQQVTTDHKTVQNPKQPTNNEQNLVSFDLSNRGASIMEGFDSVTRPSISVDETQHAPPKTASKSETTKTSDEINNTETAAQNATLKDIYSGKRQETDFASFNTMIAQHSKSGVGEAPTCPAKLIPQNKENNNGFEIPADFKSPKFALNKSRFSFDFGEALDGMQSPAVNSQDLRRKSSRKSRGSLPFDVQFTEALQRAVDREVPEEQRKAIDESFTKKLHSEGILQDVVCVASRKLFSQQAQLYNMVRELGGDTKALYDSTCTHFIHQGRANDSSKDYVQAKDDGKYLVSPHWLKACYENGERVNENEYPITYNPRMSLDVSRTVEKVLKSPVAAQKTSPRSDTPKTGKPETLQLVKSPNNNKSLIVNTDDQTHSKANDTPKEKDNLAQNILQQNMQKKLEELMEASKQPRVRRSRRKTATDNRSIDATPKSEAASLSFNKRLRSRNSSQKSCSESSNSNIGHNTNQAHLDIASEQSQAHTITYDDPTERAARERILAQLKDASPSQDIESFDHPINFHKFKQTPSTTTEAKQKTDEAVNSKKDSAEYKTKVGTKTATSSNKADTSSNKPTNLLQSEDEDKETKQKQTDGKYRFLFSGLTVQEKIEYGAVVEQLGGEFLDVQYFSTQCSHVIVNAPTRSEKYLAAVSSGKWILHKSYLEASREAGRFVDEEDHEWGADLELQQFESSGKRLRMELIEKRLEDPKFNIFKGWNVLMCIETSKVPGVKRIVEAGGGCILATRPPFENKEGATHLFLTDPRLAEKYELNCQQFQDDGLWVLRLEYISDFLTIHPKPSALNYVIAELKKDDESTTKRTSVAAVAGKRKATRVATPQKDKRLRRETSNR</sequence>
<dbReference type="GO" id="GO:0000922">
    <property type="term" value="C:spindle pole"/>
    <property type="evidence" value="ECO:0007669"/>
    <property type="project" value="UniProtKB-SubCell"/>
</dbReference>
<organism evidence="17 18">
    <name type="scientific">Clytia hemisphaerica</name>
    <dbReference type="NCBI Taxonomy" id="252671"/>
    <lineage>
        <taxon>Eukaryota</taxon>
        <taxon>Metazoa</taxon>
        <taxon>Cnidaria</taxon>
        <taxon>Hydrozoa</taxon>
        <taxon>Hydroidolina</taxon>
        <taxon>Leptothecata</taxon>
        <taxon>Obeliida</taxon>
        <taxon>Clytiidae</taxon>
        <taxon>Clytia</taxon>
    </lineage>
</organism>
<evidence type="ECO:0000256" key="15">
    <source>
        <dbReference type="SAM" id="MobiDB-lite"/>
    </source>
</evidence>
<keyword evidence="5" id="KW-0158">Chromosome</keyword>
<dbReference type="GO" id="GO:0006270">
    <property type="term" value="P:DNA replication initiation"/>
    <property type="evidence" value="ECO:0007669"/>
    <property type="project" value="TreeGrafter"/>
</dbReference>
<dbReference type="OrthoDB" id="251770at2759"/>
<dbReference type="SUPFAM" id="SSF52113">
    <property type="entry name" value="BRCT domain"/>
    <property type="match status" value="7"/>
</dbReference>